<sequence>YSTDPGLKDIKEVKNKIFPLD</sequence>
<evidence type="ECO:0000313" key="2">
    <source>
        <dbReference type="EMBL" id="KKM98447.1"/>
    </source>
</evidence>
<evidence type="ECO:0000313" key="1">
    <source>
        <dbReference type="EMBL" id="KKL72403.1"/>
    </source>
</evidence>
<name>A0A0F9EE95_9ZZZZ</name>
<protein>
    <submittedName>
        <fullName evidence="1">Uncharacterized protein</fullName>
    </submittedName>
</protein>
<dbReference type="AlphaFoldDB" id="A0A0F9EE95"/>
<dbReference type="EMBL" id="LAZR01005617">
    <property type="protein sequence ID" value="KKM98447.1"/>
    <property type="molecule type" value="Genomic_DNA"/>
</dbReference>
<proteinExistence type="predicted"/>
<accession>A0A0F9EE95</accession>
<gene>
    <name evidence="2" type="ORF">LCGC14_1157790</name>
    <name evidence="1" type="ORF">LCGC14_2085280</name>
</gene>
<reference evidence="1" key="1">
    <citation type="journal article" date="2015" name="Nature">
        <title>Complex archaea that bridge the gap between prokaryotes and eukaryotes.</title>
        <authorList>
            <person name="Spang A."/>
            <person name="Saw J.H."/>
            <person name="Jorgensen S.L."/>
            <person name="Zaremba-Niedzwiedzka K."/>
            <person name="Martijn J."/>
            <person name="Lind A.E."/>
            <person name="van Eijk R."/>
            <person name="Schleper C."/>
            <person name="Guy L."/>
            <person name="Ettema T.J."/>
        </authorList>
    </citation>
    <scope>NUCLEOTIDE SEQUENCE</scope>
</reference>
<dbReference type="EMBL" id="LAZR01025286">
    <property type="protein sequence ID" value="KKL72403.1"/>
    <property type="molecule type" value="Genomic_DNA"/>
</dbReference>
<organism evidence="1">
    <name type="scientific">marine sediment metagenome</name>
    <dbReference type="NCBI Taxonomy" id="412755"/>
    <lineage>
        <taxon>unclassified sequences</taxon>
        <taxon>metagenomes</taxon>
        <taxon>ecological metagenomes</taxon>
    </lineage>
</organism>
<comment type="caution">
    <text evidence="1">The sequence shown here is derived from an EMBL/GenBank/DDBJ whole genome shotgun (WGS) entry which is preliminary data.</text>
</comment>
<feature type="non-terminal residue" evidence="1">
    <location>
        <position position="1"/>
    </location>
</feature>